<dbReference type="NCBIfam" id="NF005489">
    <property type="entry name" value="PRK07102.1"/>
    <property type="match status" value="1"/>
</dbReference>
<dbReference type="EMBL" id="JAAZON010000545">
    <property type="protein sequence ID" value="NMC63869.1"/>
    <property type="molecule type" value="Genomic_DNA"/>
</dbReference>
<evidence type="ECO:0000256" key="1">
    <source>
        <dbReference type="ARBA" id="ARBA00006484"/>
    </source>
</evidence>
<dbReference type="Pfam" id="PF00106">
    <property type="entry name" value="adh_short"/>
    <property type="match status" value="1"/>
</dbReference>
<name>A0A7X9IL83_9DELT</name>
<protein>
    <submittedName>
        <fullName evidence="3">SDR family oxidoreductase</fullName>
    </submittedName>
</protein>
<dbReference type="PROSITE" id="PS00061">
    <property type="entry name" value="ADH_SHORT"/>
    <property type="match status" value="1"/>
</dbReference>
<dbReference type="Proteomes" id="UP000524246">
    <property type="component" value="Unassembled WGS sequence"/>
</dbReference>
<evidence type="ECO:0000313" key="4">
    <source>
        <dbReference type="Proteomes" id="UP000524246"/>
    </source>
</evidence>
<comment type="similarity">
    <text evidence="1">Belongs to the short-chain dehydrogenases/reductases (SDR) family.</text>
</comment>
<proteinExistence type="inferred from homology"/>
<keyword evidence="2" id="KW-0560">Oxidoreductase</keyword>
<comment type="caution">
    <text evidence="3">The sequence shown here is derived from an EMBL/GenBank/DDBJ whole genome shotgun (WGS) entry which is preliminary data.</text>
</comment>
<dbReference type="PANTHER" id="PTHR44196:SF3">
    <property type="entry name" value="SHORT CHAIN DEHYDROGENASE FAMILY PROTEIN"/>
    <property type="match status" value="1"/>
</dbReference>
<dbReference type="PRINTS" id="PR00081">
    <property type="entry name" value="GDHRDH"/>
</dbReference>
<organism evidence="3 4">
    <name type="scientific">SAR324 cluster bacterium</name>
    <dbReference type="NCBI Taxonomy" id="2024889"/>
    <lineage>
        <taxon>Bacteria</taxon>
        <taxon>Deltaproteobacteria</taxon>
        <taxon>SAR324 cluster</taxon>
    </lineage>
</organism>
<dbReference type="PANTHER" id="PTHR44196">
    <property type="entry name" value="DEHYDROGENASE/REDUCTASE SDR FAMILY MEMBER 7B"/>
    <property type="match status" value="1"/>
</dbReference>
<dbReference type="InterPro" id="IPR020904">
    <property type="entry name" value="Sc_DH/Rdtase_CS"/>
</dbReference>
<sequence>MKRVLIVGADSAIVGETAKLFAAAQAELYLTGLNTDKLDALAQDLRVRGASKVITAKFDALEFSSHAQMLKNALASLGDLDVAFIGYGSLPDQKRCEALYENTEREFKLNCLSVISLLTLISNKMEEARKGCIVVISSPAGDRGRQSNYVYGAAKGALSIFLSGLRNRLSAKGVHVLTVKPGFVSTPMTAHLKQGLLYVGPERVARDIFGAIQKEKNILYTPWFWQYIMFIIKHIPEFLFKKLKL</sequence>
<dbReference type="InterPro" id="IPR002347">
    <property type="entry name" value="SDR_fam"/>
</dbReference>
<gene>
    <name evidence="3" type="ORF">GYA55_11960</name>
</gene>
<accession>A0A7X9IL83</accession>
<dbReference type="SUPFAM" id="SSF51735">
    <property type="entry name" value="NAD(P)-binding Rossmann-fold domains"/>
    <property type="match status" value="1"/>
</dbReference>
<dbReference type="InterPro" id="IPR036291">
    <property type="entry name" value="NAD(P)-bd_dom_sf"/>
</dbReference>
<dbReference type="GO" id="GO:0016020">
    <property type="term" value="C:membrane"/>
    <property type="evidence" value="ECO:0007669"/>
    <property type="project" value="TreeGrafter"/>
</dbReference>
<dbReference type="AlphaFoldDB" id="A0A7X9IL83"/>
<evidence type="ECO:0000313" key="3">
    <source>
        <dbReference type="EMBL" id="NMC63869.1"/>
    </source>
</evidence>
<dbReference type="GO" id="GO:0016491">
    <property type="term" value="F:oxidoreductase activity"/>
    <property type="evidence" value="ECO:0007669"/>
    <property type="project" value="UniProtKB-KW"/>
</dbReference>
<evidence type="ECO:0000256" key="2">
    <source>
        <dbReference type="ARBA" id="ARBA00023002"/>
    </source>
</evidence>
<dbReference type="Gene3D" id="3.40.50.720">
    <property type="entry name" value="NAD(P)-binding Rossmann-like Domain"/>
    <property type="match status" value="1"/>
</dbReference>
<reference evidence="3 4" key="1">
    <citation type="journal article" date="2020" name="Biotechnol. Biofuels">
        <title>New insights from the biogas microbiome by comprehensive genome-resolved metagenomics of nearly 1600 species originating from multiple anaerobic digesters.</title>
        <authorList>
            <person name="Campanaro S."/>
            <person name="Treu L."/>
            <person name="Rodriguez-R L.M."/>
            <person name="Kovalovszki A."/>
            <person name="Ziels R.M."/>
            <person name="Maus I."/>
            <person name="Zhu X."/>
            <person name="Kougias P.G."/>
            <person name="Basile A."/>
            <person name="Luo G."/>
            <person name="Schluter A."/>
            <person name="Konstantinidis K.T."/>
            <person name="Angelidaki I."/>
        </authorList>
    </citation>
    <scope>NUCLEOTIDE SEQUENCE [LARGE SCALE GENOMIC DNA]</scope>
    <source>
        <strain evidence="3">AS27yjCOA_65</strain>
    </source>
</reference>